<accession>A0A974HET5</accession>
<organism evidence="1 2">
    <name type="scientific">Xenopus laevis</name>
    <name type="common">African clawed frog</name>
    <dbReference type="NCBI Taxonomy" id="8355"/>
    <lineage>
        <taxon>Eukaryota</taxon>
        <taxon>Metazoa</taxon>
        <taxon>Chordata</taxon>
        <taxon>Craniata</taxon>
        <taxon>Vertebrata</taxon>
        <taxon>Euteleostomi</taxon>
        <taxon>Amphibia</taxon>
        <taxon>Batrachia</taxon>
        <taxon>Anura</taxon>
        <taxon>Pipoidea</taxon>
        <taxon>Pipidae</taxon>
        <taxon>Xenopodinae</taxon>
        <taxon>Xenopus</taxon>
        <taxon>Xenopus</taxon>
    </lineage>
</organism>
<protein>
    <submittedName>
        <fullName evidence="1">Uncharacterized protein</fullName>
    </submittedName>
</protein>
<name>A0A974HET5_XENLA</name>
<dbReference type="AlphaFoldDB" id="A0A974HET5"/>
<sequence>MNNHFNLALLYIPWETGKAWADWREHSCIPPISKEECEYGFSETKRNQGFFFQHFHFLHTFNFFFLFYSPFASHIPNMLSLSFSRLSLLPAGTSWSIALCAFYGSQIKPFSKLLVWSCELRWWKKGLEVPST</sequence>
<evidence type="ECO:0000313" key="1">
    <source>
        <dbReference type="EMBL" id="OCT75304.1"/>
    </source>
</evidence>
<dbReference type="Proteomes" id="UP000694892">
    <property type="component" value="Chromosome 6L"/>
</dbReference>
<evidence type="ECO:0000313" key="2">
    <source>
        <dbReference type="Proteomes" id="UP000694892"/>
    </source>
</evidence>
<reference evidence="2" key="1">
    <citation type="journal article" date="2016" name="Nature">
        <title>Genome evolution in the allotetraploid frog Xenopus laevis.</title>
        <authorList>
            <person name="Session A.M."/>
            <person name="Uno Y."/>
            <person name="Kwon T."/>
            <person name="Chapman J.A."/>
            <person name="Toyoda A."/>
            <person name="Takahashi S."/>
            <person name="Fukui A."/>
            <person name="Hikosaka A."/>
            <person name="Suzuki A."/>
            <person name="Kondo M."/>
            <person name="van Heeringen S.J."/>
            <person name="Quigley I."/>
            <person name="Heinz S."/>
            <person name="Ogino H."/>
            <person name="Ochi H."/>
            <person name="Hellsten U."/>
            <person name="Lyons J.B."/>
            <person name="Simakov O."/>
            <person name="Putnam N."/>
            <person name="Stites J."/>
            <person name="Kuroki Y."/>
            <person name="Tanaka T."/>
            <person name="Michiue T."/>
            <person name="Watanabe M."/>
            <person name="Bogdanovic O."/>
            <person name="Lister R."/>
            <person name="Georgiou G."/>
            <person name="Paranjpe S.S."/>
            <person name="van Kruijsbergen I."/>
            <person name="Shu S."/>
            <person name="Carlson J."/>
            <person name="Kinoshita T."/>
            <person name="Ohta Y."/>
            <person name="Mawaribuchi S."/>
            <person name="Jenkins J."/>
            <person name="Grimwood J."/>
            <person name="Schmutz J."/>
            <person name="Mitros T."/>
            <person name="Mozaffari S.V."/>
            <person name="Suzuki Y."/>
            <person name="Haramoto Y."/>
            <person name="Yamamoto T.S."/>
            <person name="Takagi C."/>
            <person name="Heald R."/>
            <person name="Miller K."/>
            <person name="Haudenschild C."/>
            <person name="Kitzman J."/>
            <person name="Nakayama T."/>
            <person name="Izutsu Y."/>
            <person name="Robert J."/>
            <person name="Fortriede J."/>
            <person name="Burns K."/>
            <person name="Lotay V."/>
            <person name="Karimi K."/>
            <person name="Yasuoka Y."/>
            <person name="Dichmann D.S."/>
            <person name="Flajnik M.F."/>
            <person name="Houston D.W."/>
            <person name="Shendure J."/>
            <person name="DuPasquier L."/>
            <person name="Vize P.D."/>
            <person name="Zorn A.M."/>
            <person name="Ito M."/>
            <person name="Marcotte E.M."/>
            <person name="Wallingford J.B."/>
            <person name="Ito Y."/>
            <person name="Asashima M."/>
            <person name="Ueno N."/>
            <person name="Matsuda Y."/>
            <person name="Veenstra G.J."/>
            <person name="Fujiyama A."/>
            <person name="Harland R.M."/>
            <person name="Taira M."/>
            <person name="Rokhsar D.S."/>
        </authorList>
    </citation>
    <scope>NUCLEOTIDE SEQUENCE [LARGE SCALE GENOMIC DNA]</scope>
    <source>
        <strain evidence="2">J</strain>
    </source>
</reference>
<dbReference type="EMBL" id="CM004476">
    <property type="protein sequence ID" value="OCT75304.1"/>
    <property type="molecule type" value="Genomic_DNA"/>
</dbReference>
<gene>
    <name evidence="1" type="ORF">XELAEV_18030482mg</name>
</gene>
<proteinExistence type="predicted"/>